<dbReference type="OrthoDB" id="117439at2"/>
<gene>
    <name evidence="2" type="ORF">SBA5_890002</name>
</gene>
<name>A0A2N9M7S8_9BACT</name>
<dbReference type="Proteomes" id="UP000239735">
    <property type="component" value="Unassembled WGS sequence"/>
</dbReference>
<dbReference type="InterPro" id="IPR006045">
    <property type="entry name" value="Cupin_1"/>
</dbReference>
<dbReference type="EMBL" id="OKRB01000151">
    <property type="protein sequence ID" value="SPE31543.1"/>
    <property type="molecule type" value="Genomic_DNA"/>
</dbReference>
<proteinExistence type="predicted"/>
<dbReference type="SUPFAM" id="SSF51182">
    <property type="entry name" value="RmlC-like cupins"/>
    <property type="match status" value="1"/>
</dbReference>
<protein>
    <recommendedName>
        <fullName evidence="1">Cupin type-1 domain-containing protein</fullName>
    </recommendedName>
</protein>
<organism evidence="2 3">
    <name type="scientific">Candidatus Sulfuritelmatomonas gaucii</name>
    <dbReference type="NCBI Taxonomy" id="2043161"/>
    <lineage>
        <taxon>Bacteria</taxon>
        <taxon>Pseudomonadati</taxon>
        <taxon>Acidobacteriota</taxon>
        <taxon>Terriglobia</taxon>
        <taxon>Terriglobales</taxon>
        <taxon>Acidobacteriaceae</taxon>
        <taxon>Candidatus Sulfuritelmatomonas</taxon>
    </lineage>
</organism>
<dbReference type="Gene3D" id="2.60.120.10">
    <property type="entry name" value="Jelly Rolls"/>
    <property type="match status" value="1"/>
</dbReference>
<evidence type="ECO:0000313" key="2">
    <source>
        <dbReference type="EMBL" id="SPE31543.1"/>
    </source>
</evidence>
<evidence type="ECO:0000313" key="3">
    <source>
        <dbReference type="Proteomes" id="UP000239735"/>
    </source>
</evidence>
<feature type="domain" description="Cupin type-1" evidence="1">
    <location>
        <begin position="78"/>
        <end position="176"/>
    </location>
</feature>
<dbReference type="InterPro" id="IPR011051">
    <property type="entry name" value="RmlC_Cupin_sf"/>
</dbReference>
<accession>A0A2N9M7S8</accession>
<dbReference type="Pfam" id="PF00190">
    <property type="entry name" value="Cupin_1"/>
    <property type="match status" value="1"/>
</dbReference>
<sequence length="179" mass="18948">MPIDPVKNPDRRWFLCSVPAAAAVGLTLADASMFAASAAAQGAAPAGDVKPQVLTAQQIQDDVKALEASPGNNNLVQGKNFTVVMTTEKAKSGAEFEWHEHRDHVFQILDGSATYDLGGTPKGAHSKGPGEWLAPESDQHETVTLNKGDMLVVPRGTPHKRNTPESVTFLLISPQGDAA</sequence>
<evidence type="ECO:0000259" key="1">
    <source>
        <dbReference type="Pfam" id="PF00190"/>
    </source>
</evidence>
<dbReference type="AlphaFoldDB" id="A0A2N9M7S8"/>
<reference evidence="3" key="1">
    <citation type="submission" date="2018-02" db="EMBL/GenBank/DDBJ databases">
        <authorList>
            <person name="Hausmann B."/>
        </authorList>
    </citation>
    <scope>NUCLEOTIDE SEQUENCE [LARGE SCALE GENOMIC DNA]</scope>
    <source>
        <strain evidence="3">Peat soil MAG SbA5</strain>
    </source>
</reference>
<dbReference type="InterPro" id="IPR014710">
    <property type="entry name" value="RmlC-like_jellyroll"/>
</dbReference>